<keyword evidence="3" id="KW-1185">Reference proteome</keyword>
<evidence type="ECO:0000313" key="3">
    <source>
        <dbReference type="Proteomes" id="UP001287286"/>
    </source>
</evidence>
<comment type="caution">
    <text evidence="2">The sequence shown here is derived from an EMBL/GenBank/DDBJ whole genome shotgun (WGS) entry which is preliminary data.</text>
</comment>
<proteinExistence type="predicted"/>
<dbReference type="EMBL" id="JAWRVI010000100">
    <property type="protein sequence ID" value="KAK4077302.1"/>
    <property type="molecule type" value="Genomic_DNA"/>
</dbReference>
<protein>
    <submittedName>
        <fullName evidence="2">Uncharacterized protein</fullName>
    </submittedName>
</protein>
<evidence type="ECO:0000313" key="2">
    <source>
        <dbReference type="EMBL" id="KAK4077302.1"/>
    </source>
</evidence>
<sequence>MPGAGAVLHPVATAYALFDAQRAADASREMATKIFLPSPSAFGDGRKCHSDAYLQTEAGRHPERLGDFMTEASRAWRHPQQQTSMRDGPLGGDQNNWPREEDTTEAASCPVLYSLSQSRPSSTLAKGPVVPIVDQLTLPPRLLRPVLAALLCGMPPVCPTTTASSGCVCRDAASALGMPPAPTASSSSGRVLQQDAANPSGMPPGSPTASSSSGRVLLGCRQSTCGQPDCCVHFWPRAYRMPPVTPLLRPALAAFRRGMPPNYAGCHHPTLRSGCRQLMHEGCLQPAARTVVLQVSCYILTLP</sequence>
<organism evidence="2 3">
    <name type="scientific">Purpureocillium lilacinum</name>
    <name type="common">Paecilomyces lilacinus</name>
    <dbReference type="NCBI Taxonomy" id="33203"/>
    <lineage>
        <taxon>Eukaryota</taxon>
        <taxon>Fungi</taxon>
        <taxon>Dikarya</taxon>
        <taxon>Ascomycota</taxon>
        <taxon>Pezizomycotina</taxon>
        <taxon>Sordariomycetes</taxon>
        <taxon>Hypocreomycetidae</taxon>
        <taxon>Hypocreales</taxon>
        <taxon>Ophiocordycipitaceae</taxon>
        <taxon>Purpureocillium</taxon>
    </lineage>
</organism>
<evidence type="ECO:0000256" key="1">
    <source>
        <dbReference type="SAM" id="MobiDB-lite"/>
    </source>
</evidence>
<reference evidence="2 3" key="1">
    <citation type="journal article" date="2024" name="Microbiol. Resour. Announc.">
        <title>Genome annotations for the ascomycete fungi Trichoderma harzianum, Trichoderma aggressivum, and Purpureocillium lilacinum.</title>
        <authorList>
            <person name="Beijen E.P.W."/>
            <person name="Ohm R.A."/>
        </authorList>
    </citation>
    <scope>NUCLEOTIDE SEQUENCE [LARGE SCALE GENOMIC DNA]</scope>
    <source>
        <strain evidence="2 3">CBS 150709</strain>
    </source>
</reference>
<feature type="region of interest" description="Disordered" evidence="1">
    <location>
        <begin position="179"/>
        <end position="214"/>
    </location>
</feature>
<dbReference type="Proteomes" id="UP001287286">
    <property type="component" value="Unassembled WGS sequence"/>
</dbReference>
<accession>A0ABR0BH39</accession>
<name>A0ABR0BH39_PURLI</name>
<gene>
    <name evidence="2" type="ORF">Purlil1_12386</name>
</gene>
<feature type="compositionally biased region" description="Polar residues" evidence="1">
    <location>
        <begin position="183"/>
        <end position="197"/>
    </location>
</feature>
<feature type="region of interest" description="Disordered" evidence="1">
    <location>
        <begin position="76"/>
        <end position="103"/>
    </location>
</feature>